<evidence type="ECO:0000313" key="1">
    <source>
        <dbReference type="EMBL" id="GAG92658.1"/>
    </source>
</evidence>
<sequence length="68" mass="7128">LATWGSGTVNLQIDSVNNSSARWLLFSATATFTANGNLDIPRLPAGCKIRAVFTGSSGASNIFVDLIQ</sequence>
<gene>
    <name evidence="1" type="ORF">S01H4_38576</name>
</gene>
<proteinExistence type="predicted"/>
<reference evidence="1" key="1">
    <citation type="journal article" date="2014" name="Front. Microbiol.">
        <title>High frequency of phylogenetically diverse reductive dehalogenase-homologous genes in deep subseafloor sedimentary metagenomes.</title>
        <authorList>
            <person name="Kawai M."/>
            <person name="Futagami T."/>
            <person name="Toyoda A."/>
            <person name="Takaki Y."/>
            <person name="Nishi S."/>
            <person name="Hori S."/>
            <person name="Arai W."/>
            <person name="Tsubouchi T."/>
            <person name="Morono Y."/>
            <person name="Uchiyama I."/>
            <person name="Ito T."/>
            <person name="Fujiyama A."/>
            <person name="Inagaki F."/>
            <person name="Takami H."/>
        </authorList>
    </citation>
    <scope>NUCLEOTIDE SEQUENCE</scope>
    <source>
        <strain evidence="1">Expedition CK06-06</strain>
    </source>
</reference>
<dbReference type="EMBL" id="BART01020818">
    <property type="protein sequence ID" value="GAG92658.1"/>
    <property type="molecule type" value="Genomic_DNA"/>
</dbReference>
<dbReference type="AlphaFoldDB" id="X1C8C6"/>
<feature type="non-terminal residue" evidence="1">
    <location>
        <position position="1"/>
    </location>
</feature>
<comment type="caution">
    <text evidence="1">The sequence shown here is derived from an EMBL/GenBank/DDBJ whole genome shotgun (WGS) entry which is preliminary data.</text>
</comment>
<protein>
    <submittedName>
        <fullName evidence="1">Uncharacterized protein</fullName>
    </submittedName>
</protein>
<name>X1C8C6_9ZZZZ</name>
<accession>X1C8C6</accession>
<organism evidence="1">
    <name type="scientific">marine sediment metagenome</name>
    <dbReference type="NCBI Taxonomy" id="412755"/>
    <lineage>
        <taxon>unclassified sequences</taxon>
        <taxon>metagenomes</taxon>
        <taxon>ecological metagenomes</taxon>
    </lineage>
</organism>